<proteinExistence type="predicted"/>
<feature type="compositionally biased region" description="Polar residues" evidence="1">
    <location>
        <begin position="156"/>
        <end position="167"/>
    </location>
</feature>
<evidence type="ECO:0000313" key="3">
    <source>
        <dbReference type="EMBL" id="ORE12805.1"/>
    </source>
</evidence>
<accession>A0A1X0RLA4</accession>
<evidence type="ECO:0000313" key="4">
    <source>
        <dbReference type="Proteomes" id="UP000242381"/>
    </source>
</evidence>
<feature type="domain" description="DUF3752" evidence="2">
    <location>
        <begin position="159"/>
        <end position="282"/>
    </location>
</feature>
<protein>
    <recommendedName>
        <fullName evidence="2">DUF3752 domain-containing protein</fullName>
    </recommendedName>
</protein>
<feature type="region of interest" description="Disordered" evidence="1">
    <location>
        <begin position="42"/>
        <end position="61"/>
    </location>
</feature>
<evidence type="ECO:0000256" key="1">
    <source>
        <dbReference type="SAM" id="MobiDB-lite"/>
    </source>
</evidence>
<sequence>MIGPTIPEHLLKKKNIESEIMVSDEEDDRHIGPQIPQDILQKRQQNKAVDSHAAVGPQIPEDLVEQTNEQFDKMNNTYNDYTPELPPDLLEQRQKRQKQPTGRRRQPIGPSLPSEFITAQEEEEEEVIGPSLPKDYNPEEEAKYSVIQAIEERARLTNSSRSRQFSNKEVGEIDSSSWTDTPADKERKWKEGTLGKRKAEEPTVYSLQDIERRRAIEEYNMKTRPMSLLEMHRQKKKKSKEAPEDVSKRPFDREKDLLAPKRMDSKQKKELLRQSGELNSMFGHGKSSFL</sequence>
<dbReference type="EMBL" id="KV921603">
    <property type="protein sequence ID" value="ORE12805.1"/>
    <property type="molecule type" value="Genomic_DNA"/>
</dbReference>
<dbReference type="Proteomes" id="UP000242381">
    <property type="component" value="Unassembled WGS sequence"/>
</dbReference>
<dbReference type="Pfam" id="PF12572">
    <property type="entry name" value="DUF3752"/>
    <property type="match status" value="1"/>
</dbReference>
<dbReference type="InterPro" id="IPR022226">
    <property type="entry name" value="DUF3752"/>
</dbReference>
<feature type="region of interest" description="Disordered" evidence="1">
    <location>
        <begin position="223"/>
        <end position="290"/>
    </location>
</feature>
<feature type="compositionally biased region" description="Basic and acidic residues" evidence="1">
    <location>
        <begin position="182"/>
        <end position="201"/>
    </location>
</feature>
<feature type="region of interest" description="Disordered" evidence="1">
    <location>
        <begin position="154"/>
        <end position="201"/>
    </location>
</feature>
<feature type="region of interest" description="Disordered" evidence="1">
    <location>
        <begin position="68"/>
        <end position="140"/>
    </location>
</feature>
<organism evidence="3 4">
    <name type="scientific">Rhizopus microsporus</name>
    <dbReference type="NCBI Taxonomy" id="58291"/>
    <lineage>
        <taxon>Eukaryota</taxon>
        <taxon>Fungi</taxon>
        <taxon>Fungi incertae sedis</taxon>
        <taxon>Mucoromycota</taxon>
        <taxon>Mucoromycotina</taxon>
        <taxon>Mucoromycetes</taxon>
        <taxon>Mucorales</taxon>
        <taxon>Mucorineae</taxon>
        <taxon>Rhizopodaceae</taxon>
        <taxon>Rhizopus</taxon>
    </lineage>
</organism>
<dbReference type="PANTHER" id="PTHR46370">
    <property type="entry name" value="GPALPP MOTIFS-CONTAINING PROTEIN 1"/>
    <property type="match status" value="1"/>
</dbReference>
<reference evidence="3 4" key="1">
    <citation type="journal article" date="2016" name="Proc. Natl. Acad. Sci. U.S.A.">
        <title>Lipid metabolic changes in an early divergent fungus govern the establishment of a mutualistic symbiosis with endobacteria.</title>
        <authorList>
            <person name="Lastovetsky O.A."/>
            <person name="Gaspar M.L."/>
            <person name="Mondo S.J."/>
            <person name="LaButti K.M."/>
            <person name="Sandor L."/>
            <person name="Grigoriev I.V."/>
            <person name="Henry S.A."/>
            <person name="Pawlowska T.E."/>
        </authorList>
    </citation>
    <scope>NUCLEOTIDE SEQUENCE [LARGE SCALE GENOMIC DNA]</scope>
    <source>
        <strain evidence="3 4">ATCC 11559</strain>
    </source>
</reference>
<feature type="compositionally biased region" description="Polar residues" evidence="1">
    <location>
        <begin position="68"/>
        <end position="80"/>
    </location>
</feature>
<feature type="compositionally biased region" description="Basic and acidic residues" evidence="1">
    <location>
        <begin position="240"/>
        <end position="272"/>
    </location>
</feature>
<dbReference type="OMA" id="WMTSVPK"/>
<evidence type="ECO:0000259" key="2">
    <source>
        <dbReference type="Pfam" id="PF12572"/>
    </source>
</evidence>
<dbReference type="InterPro" id="IPR046331">
    <property type="entry name" value="GPAM1-like"/>
</dbReference>
<gene>
    <name evidence="3" type="ORF">BCV71DRAFT_190402</name>
</gene>
<dbReference type="VEuPathDB" id="FungiDB:BCV72DRAFT_217598"/>
<dbReference type="PANTHER" id="PTHR46370:SF1">
    <property type="entry name" value="GPALPP MOTIFS-CONTAINING PROTEIN 1"/>
    <property type="match status" value="1"/>
</dbReference>
<dbReference type="AlphaFoldDB" id="A0A1X0RLA4"/>
<feature type="compositionally biased region" description="Basic residues" evidence="1">
    <location>
        <begin position="95"/>
        <end position="106"/>
    </location>
</feature>
<name>A0A1X0RLA4_RHIZD</name>